<dbReference type="Pfam" id="PF00107">
    <property type="entry name" value="ADH_zinc_N"/>
    <property type="match status" value="1"/>
</dbReference>
<dbReference type="InterPro" id="IPR036291">
    <property type="entry name" value="NAD(P)-bd_dom_sf"/>
</dbReference>
<dbReference type="CDD" id="cd08276">
    <property type="entry name" value="MDR7"/>
    <property type="match status" value="1"/>
</dbReference>
<proteinExistence type="predicted"/>
<organism evidence="2 3">
    <name type="scientific">Neonectria ditissima</name>
    <dbReference type="NCBI Taxonomy" id="78410"/>
    <lineage>
        <taxon>Eukaryota</taxon>
        <taxon>Fungi</taxon>
        <taxon>Dikarya</taxon>
        <taxon>Ascomycota</taxon>
        <taxon>Pezizomycotina</taxon>
        <taxon>Sordariomycetes</taxon>
        <taxon>Hypocreomycetidae</taxon>
        <taxon>Hypocreales</taxon>
        <taxon>Nectriaceae</taxon>
        <taxon>Neonectria</taxon>
    </lineage>
</organism>
<dbReference type="SMART" id="SM00829">
    <property type="entry name" value="PKS_ER"/>
    <property type="match status" value="1"/>
</dbReference>
<evidence type="ECO:0000259" key="1">
    <source>
        <dbReference type="SMART" id="SM00829"/>
    </source>
</evidence>
<feature type="domain" description="Enoyl reductase (ER)" evidence="1">
    <location>
        <begin position="12"/>
        <end position="351"/>
    </location>
</feature>
<dbReference type="InterPro" id="IPR052711">
    <property type="entry name" value="Zinc_ADH-like"/>
</dbReference>
<accession>A0A0P7AMI6</accession>
<dbReference type="InterPro" id="IPR013154">
    <property type="entry name" value="ADH-like_N"/>
</dbReference>
<dbReference type="STRING" id="78410.A0A0P7AMI6"/>
<dbReference type="Gene3D" id="3.40.50.720">
    <property type="entry name" value="NAD(P)-binding Rossmann-like Domain"/>
    <property type="match status" value="1"/>
</dbReference>
<dbReference type="SUPFAM" id="SSF50129">
    <property type="entry name" value="GroES-like"/>
    <property type="match status" value="1"/>
</dbReference>
<dbReference type="Proteomes" id="UP000050424">
    <property type="component" value="Unassembled WGS sequence"/>
</dbReference>
<dbReference type="InterPro" id="IPR011032">
    <property type="entry name" value="GroES-like_sf"/>
</dbReference>
<reference evidence="2 3" key="1">
    <citation type="submission" date="2015-09" db="EMBL/GenBank/DDBJ databases">
        <title>Draft genome of a European isolate of the apple canker pathogen Neonectria ditissima.</title>
        <authorList>
            <person name="Gomez-Cortecero A."/>
            <person name="Harrison R.J."/>
            <person name="Armitage A.D."/>
        </authorList>
    </citation>
    <scope>NUCLEOTIDE SEQUENCE [LARGE SCALE GENOMIC DNA]</scope>
    <source>
        <strain evidence="2 3">R09/05</strain>
    </source>
</reference>
<protein>
    <recommendedName>
        <fullName evidence="1">Enoyl reductase (ER) domain-containing protein</fullName>
    </recommendedName>
</protein>
<dbReference type="PANTHER" id="PTHR45033">
    <property type="match status" value="1"/>
</dbReference>
<name>A0A0P7AMI6_9HYPO</name>
<evidence type="ECO:0000313" key="3">
    <source>
        <dbReference type="Proteomes" id="UP000050424"/>
    </source>
</evidence>
<dbReference type="EMBL" id="LKCW01000118">
    <property type="protein sequence ID" value="KPM39013.1"/>
    <property type="molecule type" value="Genomic_DNA"/>
</dbReference>
<keyword evidence="3" id="KW-1185">Reference proteome</keyword>
<sequence length="358" mass="37418">MARQWILTGQEGFETSLKYEENVPVPSADQLGPNEVLVKLYAASLNYRELVIAGPGGINGPINPPVIPACDGAGIVEAVGSSVKGFKHGDRVVTHFAPDLVQSSGGDAYSSMFDVPAMLGQGTDGTLRSFGVFAEGALVPAPASLEWLPAATLTVTWLTAWNLLFGLEGRKAGPGTLVLVQGTGGVSIATLQLAVAAGATVVATTSSEAKAARLKALGAKHVVNYRSNPDGWGKEARALTPNGRGFDLIADIGGNETLSQSLGAVRVDGILAVVGGVGEDAAPVPLFAALMHTCIVRGVLGGSQNQFKELVRFIDEKKIKPAVDDVVFELADAKDAYRRLKAKKHFSKVLIRIDHSEA</sequence>
<dbReference type="GO" id="GO:0016491">
    <property type="term" value="F:oxidoreductase activity"/>
    <property type="evidence" value="ECO:0007669"/>
    <property type="project" value="InterPro"/>
</dbReference>
<dbReference type="Pfam" id="PF08240">
    <property type="entry name" value="ADH_N"/>
    <property type="match status" value="1"/>
</dbReference>
<dbReference type="InterPro" id="IPR020843">
    <property type="entry name" value="ER"/>
</dbReference>
<dbReference type="AlphaFoldDB" id="A0A0P7AMI6"/>
<gene>
    <name evidence="2" type="ORF">AK830_g7566</name>
</gene>
<dbReference type="Gene3D" id="3.90.180.10">
    <property type="entry name" value="Medium-chain alcohol dehydrogenases, catalytic domain"/>
    <property type="match status" value="1"/>
</dbReference>
<dbReference type="SUPFAM" id="SSF51735">
    <property type="entry name" value="NAD(P)-binding Rossmann-fold domains"/>
    <property type="match status" value="1"/>
</dbReference>
<dbReference type="PANTHER" id="PTHR45033:SF2">
    <property type="entry name" value="ZINC-TYPE ALCOHOL DEHYDROGENASE-LIKE PROTEIN C1773.06C"/>
    <property type="match status" value="1"/>
</dbReference>
<evidence type="ECO:0000313" key="2">
    <source>
        <dbReference type="EMBL" id="KPM39013.1"/>
    </source>
</evidence>
<dbReference type="InterPro" id="IPR013149">
    <property type="entry name" value="ADH-like_C"/>
</dbReference>
<comment type="caution">
    <text evidence="2">The sequence shown here is derived from an EMBL/GenBank/DDBJ whole genome shotgun (WGS) entry which is preliminary data.</text>
</comment>
<dbReference type="OrthoDB" id="9930022at2759"/>